<evidence type="ECO:0000313" key="1">
    <source>
        <dbReference type="EnsemblMetazoa" id="LLOJ005073-PA"/>
    </source>
</evidence>
<dbReference type="AlphaFoldDB" id="A0A1B0CKD6"/>
<reference evidence="1" key="1">
    <citation type="submission" date="2020-05" db="UniProtKB">
        <authorList>
            <consortium name="EnsemblMetazoa"/>
        </authorList>
    </citation>
    <scope>IDENTIFICATION</scope>
    <source>
        <strain evidence="1">Jacobina</strain>
    </source>
</reference>
<dbReference type="EMBL" id="AJWK01016066">
    <property type="status" value="NOT_ANNOTATED_CDS"/>
    <property type="molecule type" value="Genomic_DNA"/>
</dbReference>
<dbReference type="EMBL" id="AJWK01016068">
    <property type="status" value="NOT_ANNOTATED_CDS"/>
    <property type="molecule type" value="Genomic_DNA"/>
</dbReference>
<keyword evidence="2" id="KW-1185">Reference proteome</keyword>
<proteinExistence type="predicted"/>
<name>A0A1B0CKD6_LUTLO</name>
<protein>
    <submittedName>
        <fullName evidence="1">Uncharacterized protein</fullName>
    </submittedName>
</protein>
<dbReference type="EnsemblMetazoa" id="LLOJ005073-RA">
    <property type="protein sequence ID" value="LLOJ005073-PA"/>
    <property type="gene ID" value="LLOJ005073"/>
</dbReference>
<accession>A0A1B0CKD6</accession>
<organism evidence="1 2">
    <name type="scientific">Lutzomyia longipalpis</name>
    <name type="common">Sand fly</name>
    <dbReference type="NCBI Taxonomy" id="7200"/>
    <lineage>
        <taxon>Eukaryota</taxon>
        <taxon>Metazoa</taxon>
        <taxon>Ecdysozoa</taxon>
        <taxon>Arthropoda</taxon>
        <taxon>Hexapoda</taxon>
        <taxon>Insecta</taxon>
        <taxon>Pterygota</taxon>
        <taxon>Neoptera</taxon>
        <taxon>Endopterygota</taxon>
        <taxon>Diptera</taxon>
        <taxon>Nematocera</taxon>
        <taxon>Psychodoidea</taxon>
        <taxon>Psychodidae</taxon>
        <taxon>Lutzomyia</taxon>
        <taxon>Lutzomyia</taxon>
    </lineage>
</organism>
<dbReference type="Proteomes" id="UP000092461">
    <property type="component" value="Unassembled WGS sequence"/>
</dbReference>
<dbReference type="EMBL" id="AJWK01016065">
    <property type="status" value="NOT_ANNOTATED_CDS"/>
    <property type="molecule type" value="Genomic_DNA"/>
</dbReference>
<sequence>MQPPPERFISFASNAHLMRSHGSTATPRPRIPSLHLFSAPVDNHSTSDTAIPVVEIIKLPPRRGPSPGVTTHSMLYTQQLNGDGNKTLYADLVTTWLNF</sequence>
<dbReference type="EMBL" id="AJWK01016067">
    <property type="status" value="NOT_ANNOTATED_CDS"/>
    <property type="molecule type" value="Genomic_DNA"/>
</dbReference>
<evidence type="ECO:0000313" key="2">
    <source>
        <dbReference type="Proteomes" id="UP000092461"/>
    </source>
</evidence>
<dbReference type="VEuPathDB" id="VectorBase:LLOJ005073"/>